<gene>
    <name evidence="1" type="primary">otk-RA</name>
</gene>
<proteinExistence type="evidence at transcript level"/>
<accession>E0R926</accession>
<dbReference type="AlphaFoldDB" id="E0R926"/>
<organism evidence="1">
    <name type="scientific">Drosophila melanogaster</name>
    <name type="common">Fruit fly</name>
    <dbReference type="NCBI Taxonomy" id="7227"/>
    <lineage>
        <taxon>Eukaryota</taxon>
        <taxon>Metazoa</taxon>
        <taxon>Ecdysozoa</taxon>
        <taxon>Arthropoda</taxon>
        <taxon>Hexapoda</taxon>
        <taxon>Insecta</taxon>
        <taxon>Pterygota</taxon>
        <taxon>Neoptera</taxon>
        <taxon>Endopterygota</taxon>
        <taxon>Diptera</taxon>
        <taxon>Brachycera</taxon>
        <taxon>Muscomorpha</taxon>
        <taxon>Ephydroidea</taxon>
        <taxon>Drosophilidae</taxon>
        <taxon>Drosophila</taxon>
        <taxon>Sophophora</taxon>
    </lineage>
</organism>
<dbReference type="EMBL" id="BT125594">
    <property type="protein sequence ID" value="ADM26262.1"/>
    <property type="molecule type" value="mRNA"/>
</dbReference>
<sequence>SGDQEAITSGFLWSETVTGCLHYQLDILSLESCTISNCAAVATLVLHLDIPYLQSAVLQEPKSFAVRIVLTQIL</sequence>
<feature type="non-terminal residue" evidence="1">
    <location>
        <position position="1"/>
    </location>
</feature>
<evidence type="ECO:0000313" key="1">
    <source>
        <dbReference type="EMBL" id="ADM26262.1"/>
    </source>
</evidence>
<name>E0R926_DROME</name>
<reference evidence="1" key="1">
    <citation type="submission" date="2010-08" db="EMBL/GenBank/DDBJ databases">
        <authorList>
            <person name="Carlson J."/>
            <person name="Booth B."/>
            <person name="Frise E."/>
            <person name="Park S."/>
            <person name="Wan K."/>
            <person name="Yu C."/>
            <person name="Celniker S."/>
        </authorList>
    </citation>
    <scope>NUCLEOTIDE SEQUENCE</scope>
</reference>
<protein>
    <submittedName>
        <fullName evidence="1">RT09814p</fullName>
    </submittedName>
</protein>